<evidence type="ECO:0000313" key="1">
    <source>
        <dbReference type="EMBL" id="OLP93731.1"/>
    </source>
</evidence>
<evidence type="ECO:0000313" key="2">
    <source>
        <dbReference type="Proteomes" id="UP000186817"/>
    </source>
</evidence>
<dbReference type="Proteomes" id="UP000186817">
    <property type="component" value="Unassembled WGS sequence"/>
</dbReference>
<dbReference type="OrthoDB" id="439050at2759"/>
<gene>
    <name evidence="1" type="ORF">AK812_SmicGene24341</name>
</gene>
<reference evidence="1 2" key="1">
    <citation type="submission" date="2016-02" db="EMBL/GenBank/DDBJ databases">
        <title>Genome analysis of coral dinoflagellate symbionts highlights evolutionary adaptations to a symbiotic lifestyle.</title>
        <authorList>
            <person name="Aranda M."/>
            <person name="Li Y."/>
            <person name="Liew Y.J."/>
            <person name="Baumgarten S."/>
            <person name="Simakov O."/>
            <person name="Wilson M."/>
            <person name="Piel J."/>
            <person name="Ashoor H."/>
            <person name="Bougouffa S."/>
            <person name="Bajic V.B."/>
            <person name="Ryu T."/>
            <person name="Ravasi T."/>
            <person name="Bayer T."/>
            <person name="Micklem G."/>
            <person name="Kim H."/>
            <person name="Bhak J."/>
            <person name="Lajeunesse T.C."/>
            <person name="Voolstra C.R."/>
        </authorList>
    </citation>
    <scope>NUCLEOTIDE SEQUENCE [LARGE SCALE GENOMIC DNA]</scope>
    <source>
        <strain evidence="1 2">CCMP2467</strain>
    </source>
</reference>
<keyword evidence="2" id="KW-1185">Reference proteome</keyword>
<comment type="caution">
    <text evidence="1">The sequence shown here is derived from an EMBL/GenBank/DDBJ whole genome shotgun (WGS) entry which is preliminary data.</text>
</comment>
<accession>A0A1Q9DEX7</accession>
<dbReference type="AlphaFoldDB" id="A0A1Q9DEX7"/>
<protein>
    <submittedName>
        <fullName evidence="1">Uncharacterized protein</fullName>
    </submittedName>
</protein>
<proteinExistence type="predicted"/>
<sequence>MRCACPELQPPAGDFSSLPRAAPWIRAVINQAWRGSRLAQASLLAIRNLKYRPVKASQACGCFREPVPSAYNPEVLVPLLRAAEQLPLSSVTLEECMEPVYLSAANRPIELPSSQCLGSLLGLSAALALRKVIRVKGARLPGGADEARTRMGSAQEEWLRLGINFGYL</sequence>
<name>A0A1Q9DEX7_SYMMI</name>
<organism evidence="1 2">
    <name type="scientific">Symbiodinium microadriaticum</name>
    <name type="common">Dinoflagellate</name>
    <name type="synonym">Zooxanthella microadriatica</name>
    <dbReference type="NCBI Taxonomy" id="2951"/>
    <lineage>
        <taxon>Eukaryota</taxon>
        <taxon>Sar</taxon>
        <taxon>Alveolata</taxon>
        <taxon>Dinophyceae</taxon>
        <taxon>Suessiales</taxon>
        <taxon>Symbiodiniaceae</taxon>
        <taxon>Symbiodinium</taxon>
    </lineage>
</organism>
<dbReference type="EMBL" id="LSRX01000571">
    <property type="protein sequence ID" value="OLP93731.1"/>
    <property type="molecule type" value="Genomic_DNA"/>
</dbReference>